<dbReference type="Gene3D" id="1.25.40.20">
    <property type="entry name" value="Ankyrin repeat-containing domain"/>
    <property type="match status" value="1"/>
</dbReference>
<gene>
    <name evidence="1" type="ORF">CK203_000033</name>
</gene>
<reference evidence="1 2" key="1">
    <citation type="journal article" date="2018" name="PLoS Genet.">
        <title>Population sequencing reveals clonal diversity and ancestral inbreeding in the grapevine cultivar Chardonnay.</title>
        <authorList>
            <person name="Roach M.J."/>
            <person name="Johnson D.L."/>
            <person name="Bohlmann J."/>
            <person name="van Vuuren H.J."/>
            <person name="Jones S.J."/>
            <person name="Pretorius I.S."/>
            <person name="Schmidt S.A."/>
            <person name="Borneman A.R."/>
        </authorList>
    </citation>
    <scope>NUCLEOTIDE SEQUENCE [LARGE SCALE GENOMIC DNA]</scope>
    <source>
        <strain evidence="2">cv. Chardonnay</strain>
        <tissue evidence="1">Leaf</tissue>
    </source>
</reference>
<evidence type="ECO:0000313" key="2">
    <source>
        <dbReference type="Proteomes" id="UP000288805"/>
    </source>
</evidence>
<proteinExistence type="predicted"/>
<dbReference type="PANTHER" id="PTHR24121:SF15">
    <property type="entry name" value="ANKYRIN REPEAT PROTEIN"/>
    <property type="match status" value="1"/>
</dbReference>
<name>A0A438KQW5_VITVI</name>
<dbReference type="InterPro" id="IPR036770">
    <property type="entry name" value="Ankyrin_rpt-contain_sf"/>
</dbReference>
<organism evidence="1 2">
    <name type="scientific">Vitis vinifera</name>
    <name type="common">Grape</name>
    <dbReference type="NCBI Taxonomy" id="29760"/>
    <lineage>
        <taxon>Eukaryota</taxon>
        <taxon>Viridiplantae</taxon>
        <taxon>Streptophyta</taxon>
        <taxon>Embryophyta</taxon>
        <taxon>Tracheophyta</taxon>
        <taxon>Spermatophyta</taxon>
        <taxon>Magnoliopsida</taxon>
        <taxon>eudicotyledons</taxon>
        <taxon>Gunneridae</taxon>
        <taxon>Pentapetalae</taxon>
        <taxon>rosids</taxon>
        <taxon>Vitales</taxon>
        <taxon>Vitaceae</taxon>
        <taxon>Viteae</taxon>
        <taxon>Vitis</taxon>
    </lineage>
</organism>
<comment type="caution">
    <text evidence="1">The sequence shown here is derived from an EMBL/GenBank/DDBJ whole genome shotgun (WGS) entry which is preliminary data.</text>
</comment>
<dbReference type="SMART" id="SM00248">
    <property type="entry name" value="ANK"/>
    <property type="match status" value="4"/>
</dbReference>
<protein>
    <submittedName>
        <fullName evidence="1">Uncharacterized protein</fullName>
    </submittedName>
</protein>
<dbReference type="SUPFAM" id="SSF48403">
    <property type="entry name" value="Ankyrin repeat"/>
    <property type="match status" value="1"/>
</dbReference>
<dbReference type="Pfam" id="PF12796">
    <property type="entry name" value="Ank_2"/>
    <property type="match status" value="1"/>
</dbReference>
<accession>A0A438KQW5</accession>
<dbReference type="EMBL" id="QGNW01000001">
    <property type="protein sequence ID" value="RVX23594.1"/>
    <property type="molecule type" value="Genomic_DNA"/>
</dbReference>
<dbReference type="AlphaFoldDB" id="A0A438KQW5"/>
<sequence length="218" mass="24842">MKISKLENTALHIAVESRRGDTVEQLVEQITKSTTEKPEDVLSKENERGNTPLHWAASLGNIEMCKCITGEYKQLLRKRNKESETPLFLAVRHGKKDAFLWLYKEFEDDTKAHECCGIEGGGTVLYCAIEGGYMDLAFQIIQMDENPNLKAKHLMDYLDNEKSTLHLLDEKPTAFRSGIHLGLFKKIIYNCKTFPAKNYFQVTVTLKKSSGQQLCSYD</sequence>
<dbReference type="PANTHER" id="PTHR24121">
    <property type="entry name" value="NO MECHANORECEPTOR POTENTIAL C, ISOFORM D-RELATED"/>
    <property type="match status" value="1"/>
</dbReference>
<dbReference type="InterPro" id="IPR002110">
    <property type="entry name" value="Ankyrin_rpt"/>
</dbReference>
<dbReference type="Proteomes" id="UP000288805">
    <property type="component" value="Unassembled WGS sequence"/>
</dbReference>
<evidence type="ECO:0000313" key="1">
    <source>
        <dbReference type="EMBL" id="RVX23594.1"/>
    </source>
</evidence>